<dbReference type="RefSeq" id="WP_364453391.1">
    <property type="nucleotide sequence ID" value="NZ_JBFARM010000007.1"/>
</dbReference>
<gene>
    <name evidence="1" type="primary">dbpB</name>
    <name evidence="1" type="ORF">AB0K40_23460</name>
</gene>
<comment type="caution">
    <text evidence="1">The sequence shown here is derived from an EMBL/GenBank/DDBJ whole genome shotgun (WGS) entry which is preliminary data.</text>
</comment>
<dbReference type="Proteomes" id="UP001552427">
    <property type="component" value="Unassembled WGS sequence"/>
</dbReference>
<dbReference type="CDD" id="cd16413">
    <property type="entry name" value="DGQHR_domain"/>
    <property type="match status" value="1"/>
</dbReference>
<dbReference type="EMBL" id="JBFARM010000007">
    <property type="protein sequence ID" value="MEV4288480.1"/>
    <property type="molecule type" value="Genomic_DNA"/>
</dbReference>
<accession>A0ABV3H7H7</accession>
<dbReference type="NCBIfam" id="TIGR03187">
    <property type="entry name" value="DGQHR"/>
    <property type="match status" value="1"/>
</dbReference>
<protein>
    <submittedName>
        <fullName evidence="1">DGQHR domain-containing protein DpdB</fullName>
    </submittedName>
</protein>
<dbReference type="NCBIfam" id="NF041060">
    <property type="entry name" value="DpdB"/>
    <property type="match status" value="1"/>
</dbReference>
<name>A0ABV3H7H7_9ACTN</name>
<dbReference type="InterPro" id="IPR017601">
    <property type="entry name" value="DGQHR-contain_dom"/>
</dbReference>
<dbReference type="Pfam" id="PF14072">
    <property type="entry name" value="DndB"/>
    <property type="match status" value="1"/>
</dbReference>
<proteinExistence type="predicted"/>
<organism evidence="1 2">
    <name type="scientific">Nonomuraea bangladeshensis</name>
    <dbReference type="NCBI Taxonomy" id="404385"/>
    <lineage>
        <taxon>Bacteria</taxon>
        <taxon>Bacillati</taxon>
        <taxon>Actinomycetota</taxon>
        <taxon>Actinomycetes</taxon>
        <taxon>Streptosporangiales</taxon>
        <taxon>Streptosporangiaceae</taxon>
        <taxon>Nonomuraea</taxon>
    </lineage>
</organism>
<sequence>MVVTTPQKPRTIEVRALRIVQVKDYPLFVFMLRAEQVLEFADISRVSRDEAGKLIGYQRPQVRKHIQEIVQYLDSDLPIFPNPIIMALSSRVHFRCTRGGNRHADDGVSDTGRLTIPIPEEGRPKPAWIVDGQQRALALAQAQRRDFPVPITAFIADTVTLQRDQFVRINNTRPLPRGLVTELLPEVDSPLPPRLAIRKAPSHLCDILNSDKNSPFYGLVKRASTAGSKQSGAVVTDTGIVDMIQESLTSSSGALYPYRDIGRGETDFDGIIQALLIYWTAVRETFPEAWGKPPEKSRLMHGAGIRAMGRLMDRILGIVDPLRKDAPETIRKHLELVAPHCRWTSGVWEEIGHRWNEIENVNKHVHELSNYLIRVYQIARRGLA</sequence>
<reference evidence="1 2" key="1">
    <citation type="submission" date="2024-06" db="EMBL/GenBank/DDBJ databases">
        <title>The Natural Products Discovery Center: Release of the First 8490 Sequenced Strains for Exploring Actinobacteria Biosynthetic Diversity.</title>
        <authorList>
            <person name="Kalkreuter E."/>
            <person name="Kautsar S.A."/>
            <person name="Yang D."/>
            <person name="Bader C.D."/>
            <person name="Teijaro C.N."/>
            <person name="Fluegel L."/>
            <person name="Davis C.M."/>
            <person name="Simpson J.R."/>
            <person name="Lauterbach L."/>
            <person name="Steele A.D."/>
            <person name="Gui C."/>
            <person name="Meng S."/>
            <person name="Li G."/>
            <person name="Viehrig K."/>
            <person name="Ye F."/>
            <person name="Su P."/>
            <person name="Kiefer A.F."/>
            <person name="Nichols A."/>
            <person name="Cepeda A.J."/>
            <person name="Yan W."/>
            <person name="Fan B."/>
            <person name="Jiang Y."/>
            <person name="Adhikari A."/>
            <person name="Zheng C.-J."/>
            <person name="Schuster L."/>
            <person name="Cowan T.M."/>
            <person name="Smanski M.J."/>
            <person name="Chevrette M.G."/>
            <person name="De Carvalho L.P.S."/>
            <person name="Shen B."/>
        </authorList>
    </citation>
    <scope>NUCLEOTIDE SEQUENCE [LARGE SCALE GENOMIC DNA]</scope>
    <source>
        <strain evidence="1 2">NPDC049574</strain>
    </source>
</reference>
<dbReference type="InterPro" id="IPR017642">
    <property type="entry name" value="DNA_S_mod_DndB"/>
</dbReference>
<keyword evidence="2" id="KW-1185">Reference proteome</keyword>
<evidence type="ECO:0000313" key="2">
    <source>
        <dbReference type="Proteomes" id="UP001552427"/>
    </source>
</evidence>
<evidence type="ECO:0000313" key="1">
    <source>
        <dbReference type="EMBL" id="MEV4288480.1"/>
    </source>
</evidence>